<dbReference type="PANTHER" id="PTHR30344">
    <property type="entry name" value="6-PHOSPHOGLUCONOLACTONASE-RELATED"/>
    <property type="match status" value="1"/>
</dbReference>
<dbReference type="PANTHER" id="PTHR30344:SF1">
    <property type="entry name" value="6-PHOSPHOGLUCONOLACTONASE"/>
    <property type="match status" value="1"/>
</dbReference>
<dbReference type="InterPro" id="IPR019405">
    <property type="entry name" value="Lactonase_7-beta_prop"/>
</dbReference>
<comment type="caution">
    <text evidence="3">The sequence shown here is derived from an EMBL/GenBank/DDBJ whole genome shotgun (WGS) entry which is preliminary data.</text>
</comment>
<dbReference type="GO" id="GO:0005829">
    <property type="term" value="C:cytosol"/>
    <property type="evidence" value="ECO:0007669"/>
    <property type="project" value="TreeGrafter"/>
</dbReference>
<dbReference type="SUPFAM" id="SSF51004">
    <property type="entry name" value="C-terminal (heme d1) domain of cytochrome cd1-nitrite reductase"/>
    <property type="match status" value="1"/>
</dbReference>
<evidence type="ECO:0000256" key="1">
    <source>
        <dbReference type="ARBA" id="ARBA00005564"/>
    </source>
</evidence>
<evidence type="ECO:0000313" key="4">
    <source>
        <dbReference type="Proteomes" id="UP000077752"/>
    </source>
</evidence>
<gene>
    <name evidence="3" type="ORF">AYO28_17210</name>
</gene>
<keyword evidence="2" id="KW-0119">Carbohydrate metabolism</keyword>
<sequence>MFAYIGSRTTRERNARGDGISVFAVDPDQGRLERVQVVKDLVNPSFLALNRAGDRLYCVHGDRSEVSAFSVDKASGQLTFLNRQSCEGNNPVHLALDPSERFLVVSNHLSGTLAVLAIEPDGALGALVQLLALHGPSGPHRIEQPFAKPHFNLFDPSGRFVLVPDKGLDRIFVFHFDNGSLIPTEQAFVVTREGAGPRHVAAHPQAPLVFAINELDSSVTSYRFDPVSGALDPVQVLPSLPSTYTGNSRASEIEVSADGRYLYASNRGYDSIAVFAIDTASGCLSPVEFAPSLGRTPRFFALTPNQRFLFALNEDSDSIVALAIDAASGQLRDTGFSIAIGSPVCMVFSA</sequence>
<dbReference type="Gene3D" id="2.130.10.10">
    <property type="entry name" value="YVTN repeat-like/Quinoprotein amine dehydrogenase"/>
    <property type="match status" value="1"/>
</dbReference>
<comment type="similarity">
    <text evidence="1">Belongs to the cycloisomerase 2 family.</text>
</comment>
<dbReference type="InterPro" id="IPR015943">
    <property type="entry name" value="WD40/YVTN_repeat-like_dom_sf"/>
</dbReference>
<organism evidence="3 4">
    <name type="scientific">Pseudomonas putida</name>
    <name type="common">Arthrobacter siderocapsulatus</name>
    <dbReference type="NCBI Taxonomy" id="303"/>
    <lineage>
        <taxon>Bacteria</taxon>
        <taxon>Pseudomonadati</taxon>
        <taxon>Pseudomonadota</taxon>
        <taxon>Gammaproteobacteria</taxon>
        <taxon>Pseudomonadales</taxon>
        <taxon>Pseudomonadaceae</taxon>
        <taxon>Pseudomonas</taxon>
    </lineage>
</organism>
<protein>
    <submittedName>
        <fullName evidence="3">Hemagglutinin</fullName>
    </submittedName>
</protein>
<dbReference type="Proteomes" id="UP000077752">
    <property type="component" value="Unassembled WGS sequence"/>
</dbReference>
<dbReference type="InterPro" id="IPR011048">
    <property type="entry name" value="Haem_d1_sf"/>
</dbReference>
<dbReference type="Pfam" id="PF10282">
    <property type="entry name" value="Lactonase"/>
    <property type="match status" value="1"/>
</dbReference>
<dbReference type="GO" id="GO:0017057">
    <property type="term" value="F:6-phosphogluconolactonase activity"/>
    <property type="evidence" value="ECO:0007669"/>
    <property type="project" value="TreeGrafter"/>
</dbReference>
<dbReference type="AlphaFoldDB" id="A0A177SNU5"/>
<keyword evidence="2" id="KW-0313">Glucose metabolism</keyword>
<reference evidence="3 4" key="1">
    <citation type="submission" date="2016-03" db="EMBL/GenBank/DDBJ databases">
        <title>Draft Genome Assembly of Pseudomonas putida strain CBF10-2.</title>
        <authorList>
            <person name="Iyer R.S."/>
            <person name="Damania A."/>
        </authorList>
    </citation>
    <scope>NUCLEOTIDE SEQUENCE [LARGE SCALE GENOMIC DNA]</scope>
    <source>
        <strain evidence="3 4">CBF10-2</strain>
    </source>
</reference>
<evidence type="ECO:0000313" key="3">
    <source>
        <dbReference type="EMBL" id="OAI92728.1"/>
    </source>
</evidence>
<dbReference type="EMBL" id="LUCV01000016">
    <property type="protein sequence ID" value="OAI92728.1"/>
    <property type="molecule type" value="Genomic_DNA"/>
</dbReference>
<evidence type="ECO:0000256" key="2">
    <source>
        <dbReference type="ARBA" id="ARBA00022526"/>
    </source>
</evidence>
<dbReference type="InterPro" id="IPR050282">
    <property type="entry name" value="Cycloisomerase_2"/>
</dbReference>
<accession>A0A177SNU5</accession>
<name>A0A177SNU5_PSEPU</name>
<dbReference type="GO" id="GO:0006006">
    <property type="term" value="P:glucose metabolic process"/>
    <property type="evidence" value="ECO:0007669"/>
    <property type="project" value="UniProtKB-KW"/>
</dbReference>
<dbReference type="RefSeq" id="WP_064302806.1">
    <property type="nucleotide sequence ID" value="NZ_LUCV01000016.1"/>
</dbReference>
<proteinExistence type="inferred from homology"/>